<dbReference type="InterPro" id="IPR002942">
    <property type="entry name" value="S4_RNA-bd"/>
</dbReference>
<dbReference type="InterPro" id="IPR022801">
    <property type="entry name" value="Ribosomal_uS4"/>
</dbReference>
<keyword evidence="5" id="KW-0687">Ribonucleoprotein</keyword>
<evidence type="ECO:0000256" key="4">
    <source>
        <dbReference type="ARBA" id="ARBA00022980"/>
    </source>
</evidence>
<geneLocation type="chloroplast" evidence="10"/>
<evidence type="ECO:0000256" key="2">
    <source>
        <dbReference type="ARBA" id="ARBA00022730"/>
    </source>
</evidence>
<keyword evidence="10" id="KW-0934">Plastid</keyword>
<dbReference type="SMART" id="SM01390">
    <property type="entry name" value="Ribosomal_S4"/>
    <property type="match status" value="1"/>
</dbReference>
<organism evidence="10">
    <name type="scientific">Karenia brevis</name>
    <name type="common">Red tide dinoflagellate</name>
    <name type="synonym">Gymnodinium breve</name>
    <dbReference type="NCBI Taxonomy" id="156230"/>
    <lineage>
        <taxon>Eukaryota</taxon>
        <taxon>Sar</taxon>
        <taxon>Alveolata</taxon>
        <taxon>Dinophyceae</taxon>
        <taxon>Gymnodiniales</taxon>
        <taxon>Kareniaceae</taxon>
        <taxon>Karenia</taxon>
    </lineage>
</organism>
<dbReference type="Gene3D" id="3.10.290.10">
    <property type="entry name" value="RNA-binding S4 domain"/>
    <property type="match status" value="1"/>
</dbReference>
<evidence type="ECO:0000256" key="1">
    <source>
        <dbReference type="ARBA" id="ARBA00007465"/>
    </source>
</evidence>
<protein>
    <submittedName>
        <fullName evidence="10">Ribosomal protein S4</fullName>
    </submittedName>
</protein>
<dbReference type="SUPFAM" id="SSF55174">
    <property type="entry name" value="Alpha-L RNA-binding motif"/>
    <property type="match status" value="1"/>
</dbReference>
<accession>A0A0S2QDB8</accession>
<dbReference type="GO" id="GO:0042274">
    <property type="term" value="P:ribosomal small subunit biogenesis"/>
    <property type="evidence" value="ECO:0007669"/>
    <property type="project" value="TreeGrafter"/>
</dbReference>
<dbReference type="GO" id="GO:0003735">
    <property type="term" value="F:structural constituent of ribosome"/>
    <property type="evidence" value="ECO:0007669"/>
    <property type="project" value="TreeGrafter"/>
</dbReference>
<feature type="region of interest" description="Disordered" evidence="7">
    <location>
        <begin position="32"/>
        <end position="51"/>
    </location>
</feature>
<evidence type="ECO:0000256" key="3">
    <source>
        <dbReference type="ARBA" id="ARBA00022884"/>
    </source>
</evidence>
<dbReference type="GO" id="GO:0015935">
    <property type="term" value="C:small ribosomal subunit"/>
    <property type="evidence" value="ECO:0007669"/>
    <property type="project" value="TreeGrafter"/>
</dbReference>
<dbReference type="PANTHER" id="PTHR11831:SF4">
    <property type="entry name" value="SMALL RIBOSOMAL SUBUNIT PROTEIN US4M"/>
    <property type="match status" value="1"/>
</dbReference>
<keyword evidence="10" id="KW-0150">Chloroplast</keyword>
<dbReference type="SMART" id="SM00363">
    <property type="entry name" value="S4"/>
    <property type="match status" value="1"/>
</dbReference>
<evidence type="ECO:0000259" key="9">
    <source>
        <dbReference type="SMART" id="SM01390"/>
    </source>
</evidence>
<keyword evidence="2 6" id="KW-0699">rRNA-binding</keyword>
<dbReference type="CDD" id="cd00165">
    <property type="entry name" value="S4"/>
    <property type="match status" value="1"/>
</dbReference>
<dbReference type="PANTHER" id="PTHR11831">
    <property type="entry name" value="30S 40S RIBOSOMAL PROTEIN"/>
    <property type="match status" value="1"/>
</dbReference>
<dbReference type="AlphaFoldDB" id="A0A0S2QDB8"/>
<keyword evidence="4 10" id="KW-0689">Ribosomal protein</keyword>
<dbReference type="Pfam" id="PF01479">
    <property type="entry name" value="S4"/>
    <property type="match status" value="1"/>
</dbReference>
<evidence type="ECO:0000313" key="10">
    <source>
        <dbReference type="EMBL" id="ALP13673.1"/>
    </source>
</evidence>
<dbReference type="InterPro" id="IPR036986">
    <property type="entry name" value="S4_RNA-bd_sf"/>
</dbReference>
<evidence type="ECO:0000256" key="6">
    <source>
        <dbReference type="PROSITE-ProRule" id="PRU00182"/>
    </source>
</evidence>
<dbReference type="NCBIfam" id="NF003717">
    <property type="entry name" value="PRK05327.1"/>
    <property type="match status" value="1"/>
</dbReference>
<dbReference type="InterPro" id="IPR001912">
    <property type="entry name" value="Ribosomal_uS4_N"/>
</dbReference>
<feature type="domain" description="RNA-binding S4" evidence="8">
    <location>
        <begin position="112"/>
        <end position="175"/>
    </location>
</feature>
<feature type="domain" description="Small ribosomal subunit protein uS4 N-terminal" evidence="9">
    <location>
        <begin position="3"/>
        <end position="108"/>
    </location>
</feature>
<reference evidence="10" key="1">
    <citation type="submission" date="2015-05" db="EMBL/GenBank/DDBJ databases">
        <title>The Karenia brevis plastid transcriptome reveals a 5' polyadenylation process.</title>
        <authorList>
            <person name="Cahoon A.B."/>
            <person name="Carroll H.D."/>
            <person name="Wang M.Y.-W."/>
            <person name="Newby R.J."/>
        </authorList>
    </citation>
    <scope>NUCLEOTIDE SEQUENCE</scope>
</reference>
<dbReference type="GO" id="GO:0019843">
    <property type="term" value="F:rRNA binding"/>
    <property type="evidence" value="ECO:0007669"/>
    <property type="project" value="UniProtKB-KW"/>
</dbReference>
<name>A0A0S2QDB8_KARBR</name>
<proteinExistence type="evidence at transcript level"/>
<dbReference type="PROSITE" id="PS00632">
    <property type="entry name" value="RIBOSOMAL_S4"/>
    <property type="match status" value="1"/>
</dbReference>
<dbReference type="EMBL" id="KR935869">
    <property type="protein sequence ID" value="ALP13673.1"/>
    <property type="molecule type" value="mRNA"/>
</dbReference>
<keyword evidence="3 6" id="KW-0694">RNA-binding</keyword>
<sequence length="219" mass="24228">MSRYVGAKLRITRRLGPLPGFCKKQTRRTYVPGEHGYRAGPTKGGGGRGAAARGNVTLAGKRLLSKQQLLYNYGLRERQLRAYVKASSSRSSTMLKEAGSSIIDVVLEALDRRLDTVVYRALSTTSIRAARQIVSHGHVKVNSVPVTIPSYSCQTTDTVEIKKAIVEQRGTKARQSQIAASSPKEDSDKFESYRVATLRDAKKPRLNKTLIAEFYSRLL</sequence>
<dbReference type="InterPro" id="IPR018079">
    <property type="entry name" value="Ribosomal_uS4_CS"/>
</dbReference>
<evidence type="ECO:0000256" key="5">
    <source>
        <dbReference type="ARBA" id="ARBA00023274"/>
    </source>
</evidence>
<gene>
    <name evidence="10" type="primary">rps4</name>
</gene>
<comment type="similarity">
    <text evidence="1">Belongs to the universal ribosomal protein uS4 family.</text>
</comment>
<dbReference type="Gene3D" id="1.10.1050.10">
    <property type="entry name" value="Ribosomal Protein S4 Delta 41, Chain A, domain 1"/>
    <property type="match status" value="1"/>
</dbReference>
<dbReference type="PROSITE" id="PS50889">
    <property type="entry name" value="S4"/>
    <property type="match status" value="1"/>
</dbReference>
<evidence type="ECO:0000259" key="8">
    <source>
        <dbReference type="SMART" id="SM00363"/>
    </source>
</evidence>
<evidence type="ECO:0000256" key="7">
    <source>
        <dbReference type="SAM" id="MobiDB-lite"/>
    </source>
</evidence>